<gene>
    <name evidence="1" type="ORF">PGLA1383_LOCUS19410</name>
</gene>
<dbReference type="Proteomes" id="UP000654075">
    <property type="component" value="Unassembled WGS sequence"/>
</dbReference>
<sequence>VVVLSGFGVDKIDPISFDNNSLPEVLPAEAGNFNGFYQFDPLFYSKTFDRFIPWEERDKAMVFACTMGCRPLNTSAAEVRLVLVHSSPDVKRNLWYLLELRDDDVNSPIVYARTKYRKSATYQVPWTTVTDGGETMKPRDLKDVYMYTAWDAFRFDTPMKWGVSATLVGMIVLWCRMKEKDD</sequence>
<accession>A0A813ERH3</accession>
<comment type="caution">
    <text evidence="1">The sequence shown here is derived from an EMBL/GenBank/DDBJ whole genome shotgun (WGS) entry which is preliminary data.</text>
</comment>
<reference evidence="1" key="1">
    <citation type="submission" date="2021-02" db="EMBL/GenBank/DDBJ databases">
        <authorList>
            <person name="Dougan E. K."/>
            <person name="Rhodes N."/>
            <person name="Thang M."/>
            <person name="Chan C."/>
        </authorList>
    </citation>
    <scope>NUCLEOTIDE SEQUENCE</scope>
</reference>
<dbReference type="EMBL" id="CAJNNV010012806">
    <property type="protein sequence ID" value="CAE8601114.1"/>
    <property type="molecule type" value="Genomic_DNA"/>
</dbReference>
<keyword evidence="2" id="KW-1185">Reference proteome</keyword>
<protein>
    <submittedName>
        <fullName evidence="1">Uncharacterized protein</fullName>
    </submittedName>
</protein>
<proteinExistence type="predicted"/>
<feature type="non-terminal residue" evidence="1">
    <location>
        <position position="1"/>
    </location>
</feature>
<organism evidence="1 2">
    <name type="scientific">Polarella glacialis</name>
    <name type="common">Dinoflagellate</name>
    <dbReference type="NCBI Taxonomy" id="89957"/>
    <lineage>
        <taxon>Eukaryota</taxon>
        <taxon>Sar</taxon>
        <taxon>Alveolata</taxon>
        <taxon>Dinophyceae</taxon>
        <taxon>Suessiales</taxon>
        <taxon>Suessiaceae</taxon>
        <taxon>Polarella</taxon>
    </lineage>
</organism>
<dbReference type="OrthoDB" id="414727at2759"/>
<evidence type="ECO:0000313" key="2">
    <source>
        <dbReference type="Proteomes" id="UP000654075"/>
    </source>
</evidence>
<name>A0A813ERH3_POLGL</name>
<evidence type="ECO:0000313" key="1">
    <source>
        <dbReference type="EMBL" id="CAE8601114.1"/>
    </source>
</evidence>
<dbReference type="AlphaFoldDB" id="A0A813ERH3"/>